<gene>
    <name evidence="3" type="ORF">FOZ63_010293</name>
</gene>
<reference evidence="3 4" key="1">
    <citation type="submission" date="2020-04" db="EMBL/GenBank/DDBJ databases">
        <title>Perkinsus olseni comparative genomics.</title>
        <authorList>
            <person name="Bogema D.R."/>
        </authorList>
    </citation>
    <scope>NUCLEOTIDE SEQUENCE [LARGE SCALE GENOMIC DNA]</scope>
    <source>
        <strain evidence="3 4">ATCC PRA-207</strain>
    </source>
</reference>
<comment type="caution">
    <text evidence="3">The sequence shown here is derived from an EMBL/GenBank/DDBJ whole genome shotgun (WGS) entry which is preliminary data.</text>
</comment>
<accession>A0A7J6N767</accession>
<dbReference type="AlphaFoldDB" id="A0A7J6N767"/>
<organism evidence="3 4">
    <name type="scientific">Perkinsus olseni</name>
    <name type="common">Perkinsus atlanticus</name>
    <dbReference type="NCBI Taxonomy" id="32597"/>
    <lineage>
        <taxon>Eukaryota</taxon>
        <taxon>Sar</taxon>
        <taxon>Alveolata</taxon>
        <taxon>Perkinsozoa</taxon>
        <taxon>Perkinsea</taxon>
        <taxon>Perkinsida</taxon>
        <taxon>Perkinsidae</taxon>
        <taxon>Perkinsus</taxon>
    </lineage>
</organism>
<keyword evidence="4" id="KW-1185">Reference proteome</keyword>
<feature type="region of interest" description="Disordered" evidence="1">
    <location>
        <begin position="104"/>
        <end position="132"/>
    </location>
</feature>
<evidence type="ECO:0000256" key="2">
    <source>
        <dbReference type="SAM" id="Phobius"/>
    </source>
</evidence>
<keyword evidence="2" id="KW-1133">Transmembrane helix</keyword>
<sequence>HKEALFEGAGKVYRTIYPIIMVAFFAYSLIFHSGLSSAMALPTTVQRQRQCVALINLIETTPPEGYQDEDDWIKSFVNGNMAAALSLARENGSVEEFDQEHVNTHYSASGSESEPRNLSEDALLGGEDYGYC</sequence>
<feature type="transmembrane region" description="Helical" evidence="2">
    <location>
        <begin position="16"/>
        <end position="41"/>
    </location>
</feature>
<keyword evidence="2" id="KW-0472">Membrane</keyword>
<proteinExistence type="predicted"/>
<protein>
    <submittedName>
        <fullName evidence="3">Uncharacterized protein</fullName>
    </submittedName>
</protein>
<evidence type="ECO:0000313" key="3">
    <source>
        <dbReference type="EMBL" id="KAF4679300.1"/>
    </source>
</evidence>
<evidence type="ECO:0000313" key="4">
    <source>
        <dbReference type="Proteomes" id="UP000553632"/>
    </source>
</evidence>
<dbReference type="EMBL" id="JABANO010041310">
    <property type="protein sequence ID" value="KAF4679300.1"/>
    <property type="molecule type" value="Genomic_DNA"/>
</dbReference>
<keyword evidence="2" id="KW-0812">Transmembrane</keyword>
<feature type="non-terminal residue" evidence="3">
    <location>
        <position position="1"/>
    </location>
</feature>
<dbReference type="Proteomes" id="UP000553632">
    <property type="component" value="Unassembled WGS sequence"/>
</dbReference>
<name>A0A7J6N767_PEROL</name>
<evidence type="ECO:0000256" key="1">
    <source>
        <dbReference type="SAM" id="MobiDB-lite"/>
    </source>
</evidence>